<gene>
    <name evidence="3" type="ORF">DW322_20610</name>
</gene>
<dbReference type="EMBL" id="QRCM01000001">
    <property type="protein sequence ID" value="TXG92133.1"/>
    <property type="molecule type" value="Genomic_DNA"/>
</dbReference>
<dbReference type="InterPro" id="IPR013538">
    <property type="entry name" value="ASHA1/2-like_C"/>
</dbReference>
<sequence>MIDGRPEIDVVTRSVGTAPAETTVGRTITLSRPFAVPVSRLWSSCTSADEIGSWFLPVSGDLQLYGRYQLEGNAGGQITTCDPEREFTATWEYDAESSSIDVSFASAGDGSVLTVQHDSEPSDEMWEQYGPGALGIGWDLTILGLANYLETGEPVDPRETLDWTLSEAGHEFVGLAAAAWEAADIATGTPHKQAKAAAERSRTAYLALEDER</sequence>
<comment type="caution">
    <text evidence="3">The sequence shown here is derived from an EMBL/GenBank/DDBJ whole genome shotgun (WGS) entry which is preliminary data.</text>
</comment>
<dbReference type="AlphaFoldDB" id="A0A6P2CII8"/>
<evidence type="ECO:0000313" key="4">
    <source>
        <dbReference type="Proteomes" id="UP000471120"/>
    </source>
</evidence>
<proteinExistence type="inferred from homology"/>
<evidence type="ECO:0000259" key="2">
    <source>
        <dbReference type="Pfam" id="PF08327"/>
    </source>
</evidence>
<evidence type="ECO:0000313" key="3">
    <source>
        <dbReference type="EMBL" id="TXG92133.1"/>
    </source>
</evidence>
<dbReference type="Proteomes" id="UP000471120">
    <property type="component" value="Unassembled WGS sequence"/>
</dbReference>
<protein>
    <submittedName>
        <fullName evidence="3">Activator of HSP90 ATPase</fullName>
    </submittedName>
</protein>
<dbReference type="Pfam" id="PF08327">
    <property type="entry name" value="AHSA1"/>
    <property type="match status" value="1"/>
</dbReference>
<dbReference type="Gene3D" id="3.30.530.20">
    <property type="match status" value="1"/>
</dbReference>
<evidence type="ECO:0000256" key="1">
    <source>
        <dbReference type="ARBA" id="ARBA00006817"/>
    </source>
</evidence>
<comment type="similarity">
    <text evidence="1">Belongs to the AHA1 family.</text>
</comment>
<organism evidence="3 4">
    <name type="scientific">Rhodococcus rhodnii</name>
    <dbReference type="NCBI Taxonomy" id="38312"/>
    <lineage>
        <taxon>Bacteria</taxon>
        <taxon>Bacillati</taxon>
        <taxon>Actinomycetota</taxon>
        <taxon>Actinomycetes</taxon>
        <taxon>Mycobacteriales</taxon>
        <taxon>Nocardiaceae</taxon>
        <taxon>Rhodococcus</taxon>
    </lineage>
</organism>
<dbReference type="SUPFAM" id="SSF55961">
    <property type="entry name" value="Bet v1-like"/>
    <property type="match status" value="1"/>
</dbReference>
<accession>A0A6P2CII8</accession>
<dbReference type="InterPro" id="IPR023393">
    <property type="entry name" value="START-like_dom_sf"/>
</dbReference>
<name>A0A6P2CII8_9NOCA</name>
<feature type="domain" description="Activator of Hsp90 ATPase homologue 1/2-like C-terminal" evidence="2">
    <location>
        <begin position="36"/>
        <end position="150"/>
    </location>
</feature>
<reference evidence="3 4" key="1">
    <citation type="submission" date="2018-07" db="EMBL/GenBank/DDBJ databases">
        <title>Genome sequence of Rhodococcus rhodnii ATCC 35071 from Rhodnius prolixus.</title>
        <authorList>
            <person name="Patel V."/>
            <person name="Vogel K.J."/>
        </authorList>
    </citation>
    <scope>NUCLEOTIDE SEQUENCE [LARGE SCALE GENOMIC DNA]</scope>
    <source>
        <strain evidence="3 4">ATCC 35071</strain>
    </source>
</reference>
<dbReference type="RefSeq" id="WP_010837576.1">
    <property type="nucleotide sequence ID" value="NZ_QRCM01000001.1"/>
</dbReference>